<sequence>MDLVSVLGTAVGSNAWTALLGADADSLELRTYPDTHYYNARTRGVSFQVNPETSRVVTIDVYNAQPRWGTYTSYPIAIHYWADDTHERHLDITPTTKAIDLVQALGEPSRKGGAEAGGPTARALGPAMWTEWALSVDVPAVGRTTLYLLAEYAGEAARARDRWEPGRGSEATWATLALSLVPPP</sequence>
<reference evidence="1 2" key="1">
    <citation type="journal article" date="2020" name="Elife">
        <title>Loss of centromere function drives karyotype evolution in closely related Malassezia species.</title>
        <authorList>
            <person name="Sankaranarayanan S.R."/>
            <person name="Ianiri G."/>
            <person name="Coelho M.A."/>
            <person name="Reza M.H."/>
            <person name="Thimmappa B.C."/>
            <person name="Ganguly P."/>
            <person name="Vadnala R.N."/>
            <person name="Sun S."/>
            <person name="Siddharthan R."/>
            <person name="Tellgren-Roth C."/>
            <person name="Dawson T.L."/>
            <person name="Heitman J."/>
            <person name="Sanyal K."/>
        </authorList>
    </citation>
    <scope>NUCLEOTIDE SEQUENCE [LARGE SCALE GENOMIC DNA]</scope>
    <source>
        <strain evidence="1">CBS14141</strain>
    </source>
</reference>
<keyword evidence="2" id="KW-1185">Reference proteome</keyword>
<dbReference type="Proteomes" id="UP000818624">
    <property type="component" value="Chromosome 1"/>
</dbReference>
<gene>
    <name evidence="1" type="ORF">GLX27_000464</name>
</gene>
<evidence type="ECO:0000313" key="1">
    <source>
        <dbReference type="EMBL" id="WFD45839.1"/>
    </source>
</evidence>
<name>A0ABY8EJJ7_MALFU</name>
<accession>A0ABY8EJJ7</accession>
<organism evidence="1 2">
    <name type="scientific">Malassezia furfur</name>
    <name type="common">Pityriasis versicolor infection agent</name>
    <name type="synonym">Pityrosporum furfur</name>
    <dbReference type="NCBI Taxonomy" id="55194"/>
    <lineage>
        <taxon>Eukaryota</taxon>
        <taxon>Fungi</taxon>
        <taxon>Dikarya</taxon>
        <taxon>Basidiomycota</taxon>
        <taxon>Ustilaginomycotina</taxon>
        <taxon>Malasseziomycetes</taxon>
        <taxon>Malasseziales</taxon>
        <taxon>Malasseziaceae</taxon>
        <taxon>Malassezia</taxon>
    </lineage>
</organism>
<dbReference type="EMBL" id="CP046234">
    <property type="protein sequence ID" value="WFD45839.1"/>
    <property type="molecule type" value="Genomic_DNA"/>
</dbReference>
<proteinExistence type="predicted"/>
<protein>
    <submittedName>
        <fullName evidence="1">Uncharacterized protein</fullName>
    </submittedName>
</protein>
<evidence type="ECO:0000313" key="2">
    <source>
        <dbReference type="Proteomes" id="UP000818624"/>
    </source>
</evidence>